<dbReference type="Gene3D" id="2.60.40.3780">
    <property type="match status" value="1"/>
</dbReference>
<dbReference type="PANTHER" id="PTHR30582">
    <property type="entry name" value="L,D-TRANSPEPTIDASE"/>
    <property type="match status" value="1"/>
</dbReference>
<evidence type="ECO:0000259" key="7">
    <source>
        <dbReference type="PROSITE" id="PS52029"/>
    </source>
</evidence>
<dbReference type="AlphaFoldDB" id="A0A6J7E3D6"/>
<dbReference type="InterPro" id="IPR041280">
    <property type="entry name" value="Big_10"/>
</dbReference>
<dbReference type="Gene3D" id="2.60.40.3710">
    <property type="match status" value="1"/>
</dbReference>
<organism evidence="8">
    <name type="scientific">freshwater metagenome</name>
    <dbReference type="NCBI Taxonomy" id="449393"/>
    <lineage>
        <taxon>unclassified sequences</taxon>
        <taxon>metagenomes</taxon>
        <taxon>ecological metagenomes</taxon>
    </lineage>
</organism>
<sequence length="403" mass="42170">MTWRPSSALLAAVAGLVVLGTVSSCGPALTGSSSALKSPVSDLASVGVQAPSSGARVLFSPGDPKATVNPDTTLKVVASGGRLTTVSVKESNGTDVAGALSPAGDVWTSNKATLPFGETFTAQATAVDPQGISTNGSTTFRVRNAVSVKATITPSEKSVVGVAMPIIVRFNKEPSDRASVEAALSVRSTPEVTGSWGWVGSQEVHWRPKAYWPAGTDVTVRANLADLSIGNDQTGDANVVRHFTIGQATVIKVGIDTHELRFFQGGALVRTIPVTTGKVGFGTRSGIKVIMNKERTRIMDSVTVDIPAGSSDAYRLKVEYAMRLTNSGEFLHAAPWSVGAQGRANVSHGCTGMSMSNAAWLFERSKIGDPVEYTGSVKPMTLTNGYGDWNLTWNAWGKRSAAV</sequence>
<dbReference type="GO" id="GO:0071972">
    <property type="term" value="F:peptidoglycan L,D-transpeptidase activity"/>
    <property type="evidence" value="ECO:0007669"/>
    <property type="project" value="TreeGrafter"/>
</dbReference>
<keyword evidence="3" id="KW-0133">Cell shape</keyword>
<dbReference type="Gene3D" id="2.40.440.10">
    <property type="entry name" value="L,D-transpeptidase catalytic domain-like"/>
    <property type="match status" value="1"/>
</dbReference>
<evidence type="ECO:0000313" key="8">
    <source>
        <dbReference type="EMBL" id="CAB4877602.1"/>
    </source>
</evidence>
<dbReference type="GO" id="GO:0016746">
    <property type="term" value="F:acyltransferase activity"/>
    <property type="evidence" value="ECO:0007669"/>
    <property type="project" value="UniProtKB-KW"/>
</dbReference>
<dbReference type="UniPathway" id="UPA00219"/>
<evidence type="ECO:0000256" key="4">
    <source>
        <dbReference type="ARBA" id="ARBA00022984"/>
    </source>
</evidence>
<evidence type="ECO:0000256" key="2">
    <source>
        <dbReference type="ARBA" id="ARBA00022679"/>
    </source>
</evidence>
<name>A0A6J7E3D6_9ZZZZ</name>
<feature type="domain" description="L,D-TPase catalytic" evidence="7">
    <location>
        <begin position="249"/>
        <end position="374"/>
    </location>
</feature>
<dbReference type="GO" id="GO:0071555">
    <property type="term" value="P:cell wall organization"/>
    <property type="evidence" value="ECO:0007669"/>
    <property type="project" value="UniProtKB-KW"/>
</dbReference>
<keyword evidence="6" id="KW-0961">Cell wall biogenesis/degradation</keyword>
<dbReference type="PANTHER" id="PTHR30582:SF2">
    <property type="entry name" value="L,D-TRANSPEPTIDASE YCIB-RELATED"/>
    <property type="match status" value="1"/>
</dbReference>
<dbReference type="PROSITE" id="PS52029">
    <property type="entry name" value="LD_TPASE"/>
    <property type="match status" value="1"/>
</dbReference>
<keyword evidence="4" id="KW-0573">Peptidoglycan synthesis</keyword>
<dbReference type="Pfam" id="PF17964">
    <property type="entry name" value="Big_10"/>
    <property type="match status" value="1"/>
</dbReference>
<dbReference type="SUPFAM" id="SSF141523">
    <property type="entry name" value="L,D-transpeptidase catalytic domain-like"/>
    <property type="match status" value="1"/>
</dbReference>
<reference evidence="8" key="1">
    <citation type="submission" date="2020-05" db="EMBL/GenBank/DDBJ databases">
        <authorList>
            <person name="Chiriac C."/>
            <person name="Salcher M."/>
            <person name="Ghai R."/>
            <person name="Kavagutti S V."/>
        </authorList>
    </citation>
    <scope>NUCLEOTIDE SEQUENCE</scope>
</reference>
<keyword evidence="2" id="KW-0808">Transferase</keyword>
<keyword evidence="5" id="KW-0012">Acyltransferase</keyword>
<dbReference type="PROSITE" id="PS51257">
    <property type="entry name" value="PROKAR_LIPOPROTEIN"/>
    <property type="match status" value="1"/>
</dbReference>
<protein>
    <submittedName>
        <fullName evidence="8">Unannotated protein</fullName>
    </submittedName>
</protein>
<evidence type="ECO:0000256" key="6">
    <source>
        <dbReference type="ARBA" id="ARBA00023316"/>
    </source>
</evidence>
<comment type="pathway">
    <text evidence="1">Cell wall biogenesis; peptidoglycan biosynthesis.</text>
</comment>
<dbReference type="Pfam" id="PF03734">
    <property type="entry name" value="YkuD"/>
    <property type="match status" value="1"/>
</dbReference>
<dbReference type="InterPro" id="IPR038063">
    <property type="entry name" value="Transpep_catalytic_dom"/>
</dbReference>
<dbReference type="GO" id="GO:0008360">
    <property type="term" value="P:regulation of cell shape"/>
    <property type="evidence" value="ECO:0007669"/>
    <property type="project" value="UniProtKB-KW"/>
</dbReference>
<dbReference type="InterPro" id="IPR005490">
    <property type="entry name" value="LD_TPept_cat_dom"/>
</dbReference>
<proteinExistence type="predicted"/>
<evidence type="ECO:0000256" key="1">
    <source>
        <dbReference type="ARBA" id="ARBA00004752"/>
    </source>
</evidence>
<dbReference type="GO" id="GO:0018104">
    <property type="term" value="P:peptidoglycan-protein cross-linking"/>
    <property type="evidence" value="ECO:0007669"/>
    <property type="project" value="TreeGrafter"/>
</dbReference>
<dbReference type="CDD" id="cd16913">
    <property type="entry name" value="YkuD_like"/>
    <property type="match status" value="1"/>
</dbReference>
<accession>A0A6J7E3D6</accession>
<dbReference type="CDD" id="cd13432">
    <property type="entry name" value="LDT_IgD_like_2"/>
    <property type="match status" value="1"/>
</dbReference>
<evidence type="ECO:0000256" key="3">
    <source>
        <dbReference type="ARBA" id="ARBA00022960"/>
    </source>
</evidence>
<dbReference type="EMBL" id="CAFBLM010000058">
    <property type="protein sequence ID" value="CAB4877602.1"/>
    <property type="molecule type" value="Genomic_DNA"/>
</dbReference>
<evidence type="ECO:0000256" key="5">
    <source>
        <dbReference type="ARBA" id="ARBA00023315"/>
    </source>
</evidence>
<gene>
    <name evidence="8" type="ORF">UFOPK3401_01173</name>
</gene>
<dbReference type="InterPro" id="IPR050979">
    <property type="entry name" value="LD-transpeptidase"/>
</dbReference>
<dbReference type="GO" id="GO:0005576">
    <property type="term" value="C:extracellular region"/>
    <property type="evidence" value="ECO:0007669"/>
    <property type="project" value="TreeGrafter"/>
</dbReference>